<dbReference type="InterPro" id="IPR010385">
    <property type="entry name" value="DUF982"/>
</dbReference>
<dbReference type="Proteomes" id="UP000282195">
    <property type="component" value="Chromosome"/>
</dbReference>
<organism evidence="1 2">
    <name type="scientific">Rhizobium jaguaris</name>
    <dbReference type="NCBI Taxonomy" id="1312183"/>
    <lineage>
        <taxon>Bacteria</taxon>
        <taxon>Pseudomonadati</taxon>
        <taxon>Pseudomonadota</taxon>
        <taxon>Alphaproteobacteria</taxon>
        <taxon>Hyphomicrobiales</taxon>
        <taxon>Rhizobiaceae</taxon>
        <taxon>Rhizobium/Agrobacterium group</taxon>
        <taxon>Rhizobium</taxon>
    </lineage>
</organism>
<dbReference type="KEGG" id="rjg:CCGE525_16800"/>
<dbReference type="AlphaFoldDB" id="A0A387FP44"/>
<name>A0A387FP44_9HYPH</name>
<dbReference type="Pfam" id="PF06169">
    <property type="entry name" value="DUF982"/>
    <property type="match status" value="1"/>
</dbReference>
<gene>
    <name evidence="1" type="ORF">CCGE525_16800</name>
</gene>
<protein>
    <submittedName>
        <fullName evidence="1">DUF982 domain-containing protein</fullName>
    </submittedName>
</protein>
<dbReference type="RefSeq" id="WP_120705276.1">
    <property type="nucleotide sequence ID" value="NZ_CP032694.1"/>
</dbReference>
<accession>A0A387FP44</accession>
<proteinExistence type="predicted"/>
<sequence>MAHQWWDHSVTIQSDKLGRMVTITSTERAAEFMLFEWSGKRGSEAFKAAKLALINAHGGKVSIDSARTAFLAAAEEAGIFFRQ</sequence>
<dbReference type="Gene3D" id="6.10.250.730">
    <property type="match status" value="1"/>
</dbReference>
<dbReference type="EMBL" id="CP032694">
    <property type="protein sequence ID" value="AYG60289.1"/>
    <property type="molecule type" value="Genomic_DNA"/>
</dbReference>
<reference evidence="1 2" key="1">
    <citation type="submission" date="2018-10" db="EMBL/GenBank/DDBJ databases">
        <title>Rhizobium etli, R. leguminosarum and a new Rhizobium genospecies from Phaseolus dumosus.</title>
        <authorList>
            <person name="Ramirez-Puebla S.T."/>
            <person name="Rogel-Hernandez M.A."/>
            <person name="Guerrero G."/>
            <person name="Ormeno-Orrillo E."/>
            <person name="Martinez-Romero J.C."/>
            <person name="Negrete-Yankelevich S."/>
            <person name="Martinez-Romero E."/>
        </authorList>
    </citation>
    <scope>NUCLEOTIDE SEQUENCE [LARGE SCALE GENOMIC DNA]</scope>
    <source>
        <strain evidence="1 2">CCGE525</strain>
    </source>
</reference>
<evidence type="ECO:0000313" key="1">
    <source>
        <dbReference type="EMBL" id="AYG60289.1"/>
    </source>
</evidence>
<dbReference type="OrthoDB" id="8084653at2"/>
<keyword evidence="2" id="KW-1185">Reference proteome</keyword>
<evidence type="ECO:0000313" key="2">
    <source>
        <dbReference type="Proteomes" id="UP000282195"/>
    </source>
</evidence>